<evidence type="ECO:0000313" key="11">
    <source>
        <dbReference type="Proteomes" id="UP000226420"/>
    </source>
</evidence>
<comment type="similarity">
    <text evidence="2">Belongs to the outer membrane factor (OMF) (TC 1.B.17) family.</text>
</comment>
<dbReference type="RefSeq" id="WP_047780897.1">
    <property type="nucleotide sequence ID" value="NZ_FOLW01000006.1"/>
</dbReference>
<dbReference type="InterPro" id="IPR051906">
    <property type="entry name" value="TolC-like"/>
</dbReference>
<feature type="compositionally biased region" description="Polar residues" evidence="8">
    <location>
        <begin position="76"/>
        <end position="101"/>
    </location>
</feature>
<keyword evidence="6" id="KW-0472">Membrane</keyword>
<evidence type="ECO:0000256" key="5">
    <source>
        <dbReference type="ARBA" id="ARBA00022692"/>
    </source>
</evidence>
<evidence type="ECO:0000313" key="10">
    <source>
        <dbReference type="EMBL" id="SFC99174.1"/>
    </source>
</evidence>
<dbReference type="GO" id="GO:1990281">
    <property type="term" value="C:efflux pump complex"/>
    <property type="evidence" value="ECO:0007669"/>
    <property type="project" value="TreeGrafter"/>
</dbReference>
<comment type="caution">
    <text evidence="10">The sequence shown here is derived from an EMBL/GenBank/DDBJ whole genome shotgun (WGS) entry which is preliminary data.</text>
</comment>
<reference evidence="10 11" key="1">
    <citation type="submission" date="2016-10" db="EMBL/GenBank/DDBJ databases">
        <authorList>
            <person name="Varghese N."/>
            <person name="Submissions S."/>
        </authorList>
    </citation>
    <scope>NUCLEOTIDE SEQUENCE [LARGE SCALE GENOMIC DNA]</scope>
    <source>
        <strain evidence="10 11">DSM 5563</strain>
    </source>
</reference>
<dbReference type="PANTHER" id="PTHR30026:SF20">
    <property type="entry name" value="OUTER MEMBRANE PROTEIN TOLC"/>
    <property type="match status" value="1"/>
</dbReference>
<accession>A0AAJ5BHK7</accession>
<dbReference type="EMBL" id="FOLW01000006">
    <property type="protein sequence ID" value="SFC99174.1"/>
    <property type="molecule type" value="Genomic_DNA"/>
</dbReference>
<organism evidence="10 11">
    <name type="scientific">Pragia fontium DSM 5563 = ATCC 49100</name>
    <dbReference type="NCBI Taxonomy" id="1122977"/>
    <lineage>
        <taxon>Bacteria</taxon>
        <taxon>Pseudomonadati</taxon>
        <taxon>Pseudomonadota</taxon>
        <taxon>Gammaproteobacteria</taxon>
        <taxon>Enterobacterales</taxon>
        <taxon>Budviciaceae</taxon>
        <taxon>Pragia</taxon>
    </lineage>
</organism>
<keyword evidence="4" id="KW-1134">Transmembrane beta strand</keyword>
<dbReference type="Pfam" id="PF02321">
    <property type="entry name" value="OEP"/>
    <property type="match status" value="2"/>
</dbReference>
<feature type="chain" id="PRO_5042614482" evidence="9">
    <location>
        <begin position="23"/>
        <end position="566"/>
    </location>
</feature>
<evidence type="ECO:0000256" key="8">
    <source>
        <dbReference type="SAM" id="MobiDB-lite"/>
    </source>
</evidence>
<evidence type="ECO:0000256" key="3">
    <source>
        <dbReference type="ARBA" id="ARBA00022448"/>
    </source>
</evidence>
<keyword evidence="3" id="KW-0813">Transport</keyword>
<dbReference type="AlphaFoldDB" id="A0AAJ5BHK7"/>
<dbReference type="InterPro" id="IPR003423">
    <property type="entry name" value="OMP_efflux"/>
</dbReference>
<sequence>MKKILLASLIYSVLFPVGTASSAVNNVHNFIDDIATSRPVSTGESRAVSIPQSETSLKELPDATQYLREVKANPNRVAQQSEGKTWTKVSSTYQGSNEISTESPLSQPEQSLSQSTSLTPPPAQNQVVVQDFSVKKGMEPDICLTNAASKNKLSFYEVVVLAMCNDPKAKATWLNLRHYQIAKDGSYAGYMPTVDLTSSFNHTDNTTKVEGQDIDIKKESWAHTLELSWLLFDFGQREASVDRAKSELIAVEFLSLSDLQDVVLDSAQKYFSVIAAEAYLDAARDIELIAYKSLQVTKAKREAGIGVLADELQAKNAALSATNYRIKAEGDVRNAMGALASVLGKNITKDISFQRGLTVPSQRSLNDINQLIEKALNQHPQLLSAKEQIRVSEKELDVAKRGFLPSVYFTSRWGNDRLKYGPGYDTEELYMGVNVKVPLFSGFSQYNAVRTAQNKVELTKNQLAQTRQDIALQVWQTYQRLTTAQNNLTNMSELVASSRKAYDIARGRYQSGVGSILELLNTQNDLSEAQMNNVNTMVDWHLARLALASSLGQLNVSTIKNSPLNQ</sequence>
<dbReference type="GO" id="GO:0015562">
    <property type="term" value="F:efflux transmembrane transporter activity"/>
    <property type="evidence" value="ECO:0007669"/>
    <property type="project" value="InterPro"/>
</dbReference>
<evidence type="ECO:0000256" key="7">
    <source>
        <dbReference type="ARBA" id="ARBA00023237"/>
    </source>
</evidence>
<dbReference type="SUPFAM" id="SSF56954">
    <property type="entry name" value="Outer membrane efflux proteins (OEP)"/>
    <property type="match status" value="1"/>
</dbReference>
<evidence type="ECO:0000256" key="1">
    <source>
        <dbReference type="ARBA" id="ARBA00004442"/>
    </source>
</evidence>
<keyword evidence="7" id="KW-0998">Cell outer membrane</keyword>
<feature type="region of interest" description="Disordered" evidence="8">
    <location>
        <begin position="73"/>
        <end position="124"/>
    </location>
</feature>
<dbReference type="Proteomes" id="UP000226420">
    <property type="component" value="Unassembled WGS sequence"/>
</dbReference>
<dbReference type="GO" id="GO:0009279">
    <property type="term" value="C:cell outer membrane"/>
    <property type="evidence" value="ECO:0007669"/>
    <property type="project" value="UniProtKB-SubCell"/>
</dbReference>
<proteinExistence type="inferred from homology"/>
<keyword evidence="9" id="KW-0732">Signal</keyword>
<protein>
    <submittedName>
        <fullName evidence="10">Outer membrane protein</fullName>
    </submittedName>
</protein>
<evidence type="ECO:0000256" key="9">
    <source>
        <dbReference type="SAM" id="SignalP"/>
    </source>
</evidence>
<name>A0AAJ5BHK7_9GAMM</name>
<dbReference type="GO" id="GO:0015288">
    <property type="term" value="F:porin activity"/>
    <property type="evidence" value="ECO:0007669"/>
    <property type="project" value="TreeGrafter"/>
</dbReference>
<evidence type="ECO:0000256" key="2">
    <source>
        <dbReference type="ARBA" id="ARBA00007613"/>
    </source>
</evidence>
<dbReference type="PANTHER" id="PTHR30026">
    <property type="entry name" value="OUTER MEMBRANE PROTEIN TOLC"/>
    <property type="match status" value="1"/>
</dbReference>
<feature type="signal peptide" evidence="9">
    <location>
        <begin position="1"/>
        <end position="22"/>
    </location>
</feature>
<gene>
    <name evidence="10" type="ORF">SAMN02745723_106157</name>
</gene>
<dbReference type="Gene3D" id="1.20.1600.10">
    <property type="entry name" value="Outer membrane efflux proteins (OEP)"/>
    <property type="match status" value="1"/>
</dbReference>
<keyword evidence="5" id="KW-0812">Transmembrane</keyword>
<evidence type="ECO:0000256" key="6">
    <source>
        <dbReference type="ARBA" id="ARBA00023136"/>
    </source>
</evidence>
<feature type="compositionally biased region" description="Low complexity" evidence="8">
    <location>
        <begin position="102"/>
        <end position="118"/>
    </location>
</feature>
<comment type="subcellular location">
    <subcellularLocation>
        <location evidence="1">Cell outer membrane</location>
    </subcellularLocation>
</comment>
<evidence type="ECO:0000256" key="4">
    <source>
        <dbReference type="ARBA" id="ARBA00022452"/>
    </source>
</evidence>